<evidence type="ECO:0000313" key="1">
    <source>
        <dbReference type="Proteomes" id="UP000887576"/>
    </source>
</evidence>
<organism evidence="1 2">
    <name type="scientific">Panagrolaimus sp. JU765</name>
    <dbReference type="NCBI Taxonomy" id="591449"/>
    <lineage>
        <taxon>Eukaryota</taxon>
        <taxon>Metazoa</taxon>
        <taxon>Ecdysozoa</taxon>
        <taxon>Nematoda</taxon>
        <taxon>Chromadorea</taxon>
        <taxon>Rhabditida</taxon>
        <taxon>Tylenchina</taxon>
        <taxon>Panagrolaimomorpha</taxon>
        <taxon>Panagrolaimoidea</taxon>
        <taxon>Panagrolaimidae</taxon>
        <taxon>Panagrolaimus</taxon>
    </lineage>
</organism>
<name>A0AC34RCD9_9BILA</name>
<dbReference type="WBParaSite" id="JU765_v2.g5356.t1">
    <property type="protein sequence ID" value="JU765_v2.g5356.t1"/>
    <property type="gene ID" value="JU765_v2.g5356"/>
</dbReference>
<proteinExistence type="predicted"/>
<evidence type="ECO:0000313" key="2">
    <source>
        <dbReference type="WBParaSite" id="JU765_v2.g5356.t1"/>
    </source>
</evidence>
<accession>A0AC34RCD9</accession>
<dbReference type="Proteomes" id="UP000887576">
    <property type="component" value="Unplaced"/>
</dbReference>
<reference evidence="2" key="1">
    <citation type="submission" date="2022-11" db="UniProtKB">
        <authorList>
            <consortium name="WormBaseParasite"/>
        </authorList>
    </citation>
    <scope>IDENTIFICATION</scope>
</reference>
<protein>
    <submittedName>
        <fullName evidence="2">tRNA pseudouridine synthase</fullName>
    </submittedName>
</protein>
<sequence length="402" mass="46282">MMESDSRCFEISSTDNVAPGLHKTKKDKLFDFSRYPRRRIALLFLYLGWDYNGLVTQSDNKNTVEEYILNALEKTKLIENRECAQWSRCGRTDKGVSGFRQVASVTVRSTDINGQEVYWNDDDFADKRIATTVELQYDHILNQVLPADIRILAWSPAKPDFNARYDCSSRSYIYLFPKGRLSIEKMQDAANLLLGLHDFRNFCAIDMNKSRLDASYVRQIYEVDISPVSSEVGWYQMFQLKIKGSGFLWHQIRCIVAVLYDVGLGLEDSSVVTDLLDITNCSARPQYAFAKELPLCFFDATYNVEFDWKSCIKEAVLQKVFQVLQSKWCELQTKASIVKSMMDEIALFDINSVTADGIDVHMKGNQSRTKHCALLKRPRCDSLEMKKEKFCKKNKMLNDSNC</sequence>